<comment type="caution">
    <text evidence="6">The sequence shown here is derived from an EMBL/GenBank/DDBJ whole genome shotgun (WGS) entry which is preliminary data.</text>
</comment>
<organism evidence="6 7">
    <name type="scientific">Pseudomonas gingeri</name>
    <dbReference type="NCBI Taxonomy" id="117681"/>
    <lineage>
        <taxon>Bacteria</taxon>
        <taxon>Pseudomonadati</taxon>
        <taxon>Pseudomonadota</taxon>
        <taxon>Gammaproteobacteria</taxon>
        <taxon>Pseudomonadales</taxon>
        <taxon>Pseudomonadaceae</taxon>
        <taxon>Pseudomonas</taxon>
    </lineage>
</organism>
<dbReference type="GO" id="GO:0006351">
    <property type="term" value="P:DNA-templated transcription"/>
    <property type="evidence" value="ECO:0007669"/>
    <property type="project" value="TreeGrafter"/>
</dbReference>
<dbReference type="Gene3D" id="1.10.10.10">
    <property type="entry name" value="Winged helix-like DNA-binding domain superfamily/Winged helix DNA-binding domain"/>
    <property type="match status" value="1"/>
</dbReference>
<dbReference type="InterPro" id="IPR058163">
    <property type="entry name" value="LysR-type_TF_proteobact-type"/>
</dbReference>
<keyword evidence="3" id="KW-0238">DNA-binding</keyword>
<evidence type="ECO:0000256" key="2">
    <source>
        <dbReference type="ARBA" id="ARBA00023015"/>
    </source>
</evidence>
<reference evidence="6 7" key="1">
    <citation type="submission" date="2020-04" db="EMBL/GenBank/DDBJ databases">
        <title>Molecular characterization of pseudomonads from Agaricus bisporus reveal novel blotch 2 pathogens in Western Europe.</title>
        <authorList>
            <person name="Taparia T."/>
            <person name="Krijger M."/>
            <person name="Haynes E."/>
            <person name="Elpinstone J.G."/>
            <person name="Noble R."/>
            <person name="Van Der Wolf J."/>
        </authorList>
    </citation>
    <scope>NUCLEOTIDE SEQUENCE [LARGE SCALE GENOMIC DNA]</scope>
    <source>
        <strain evidence="6 7">F1001</strain>
    </source>
</reference>
<evidence type="ECO:0000259" key="5">
    <source>
        <dbReference type="PROSITE" id="PS50931"/>
    </source>
</evidence>
<keyword evidence="4" id="KW-0804">Transcription</keyword>
<dbReference type="Pfam" id="PF03466">
    <property type="entry name" value="LysR_substrate"/>
    <property type="match status" value="1"/>
</dbReference>
<evidence type="ECO:0000313" key="6">
    <source>
        <dbReference type="EMBL" id="NWB50218.1"/>
    </source>
</evidence>
<dbReference type="Pfam" id="PF00126">
    <property type="entry name" value="HTH_1"/>
    <property type="match status" value="1"/>
</dbReference>
<evidence type="ECO:0000256" key="3">
    <source>
        <dbReference type="ARBA" id="ARBA00023125"/>
    </source>
</evidence>
<dbReference type="InterPro" id="IPR000847">
    <property type="entry name" value="LysR_HTH_N"/>
</dbReference>
<keyword evidence="2" id="KW-0805">Transcription regulation</keyword>
<dbReference type="PROSITE" id="PS50931">
    <property type="entry name" value="HTH_LYSR"/>
    <property type="match status" value="1"/>
</dbReference>
<dbReference type="Proteomes" id="UP000582981">
    <property type="component" value="Unassembled WGS sequence"/>
</dbReference>
<evidence type="ECO:0000313" key="7">
    <source>
        <dbReference type="Proteomes" id="UP000582981"/>
    </source>
</evidence>
<gene>
    <name evidence="6" type="ORF">HX829_27425</name>
</gene>
<evidence type="ECO:0000256" key="1">
    <source>
        <dbReference type="ARBA" id="ARBA00009437"/>
    </source>
</evidence>
<dbReference type="InterPro" id="IPR005119">
    <property type="entry name" value="LysR_subst-bd"/>
</dbReference>
<dbReference type="SUPFAM" id="SSF53850">
    <property type="entry name" value="Periplasmic binding protein-like II"/>
    <property type="match status" value="1"/>
</dbReference>
<dbReference type="PANTHER" id="PTHR30537:SF3">
    <property type="entry name" value="TRANSCRIPTIONAL REGULATORY PROTEIN"/>
    <property type="match status" value="1"/>
</dbReference>
<dbReference type="AlphaFoldDB" id="A0A7Y8BNZ4"/>
<dbReference type="GO" id="GO:0043565">
    <property type="term" value="F:sequence-specific DNA binding"/>
    <property type="evidence" value="ECO:0007669"/>
    <property type="project" value="TreeGrafter"/>
</dbReference>
<comment type="similarity">
    <text evidence="1">Belongs to the LysR transcriptional regulatory family.</text>
</comment>
<sequence>MDQIMSWELYRTLLAVLTEGSLSGAARALGIAQPTVGRHIAALEASFKQPLFTRSQTGLLPTETALALRGYAEAMQHTAAALERAATGQGQTVNGTVRISASEIIAIEVLPPTLALLSQDHPQLKIELLATDKVHDLLQREADIAVRMTAPKQDQLIARRVGQVELGLYAHVDYLQRQGTPNTMADLFQHALIGFDITTPFIRAASKQVPGWSREAFTLRTDSTLAQLAMIRAGCGIGICQTALAMRTPTLVRLLPEQFRFQLETWVTMHEDLRTSPRCKATFDALVECLLAHTRLVPPSNPSNLFGVMA</sequence>
<dbReference type="PRINTS" id="PR00039">
    <property type="entry name" value="HTHLYSR"/>
</dbReference>
<feature type="domain" description="HTH lysR-type" evidence="5">
    <location>
        <begin position="5"/>
        <end position="62"/>
    </location>
</feature>
<dbReference type="PANTHER" id="PTHR30537">
    <property type="entry name" value="HTH-TYPE TRANSCRIPTIONAL REGULATOR"/>
    <property type="match status" value="1"/>
</dbReference>
<dbReference type="Gene3D" id="3.40.190.290">
    <property type="match status" value="1"/>
</dbReference>
<dbReference type="GO" id="GO:0003700">
    <property type="term" value="F:DNA-binding transcription factor activity"/>
    <property type="evidence" value="ECO:0007669"/>
    <property type="project" value="InterPro"/>
</dbReference>
<evidence type="ECO:0000256" key="4">
    <source>
        <dbReference type="ARBA" id="ARBA00023163"/>
    </source>
</evidence>
<name>A0A7Y8BNZ4_9PSED</name>
<accession>A0A7Y8BNZ4</accession>
<dbReference type="InterPro" id="IPR036390">
    <property type="entry name" value="WH_DNA-bd_sf"/>
</dbReference>
<proteinExistence type="inferred from homology"/>
<protein>
    <submittedName>
        <fullName evidence="6">LysR family transcriptional regulator</fullName>
    </submittedName>
</protein>
<dbReference type="InterPro" id="IPR036388">
    <property type="entry name" value="WH-like_DNA-bd_sf"/>
</dbReference>
<dbReference type="EMBL" id="JACAPU010000040">
    <property type="protein sequence ID" value="NWB50218.1"/>
    <property type="molecule type" value="Genomic_DNA"/>
</dbReference>
<dbReference type="SUPFAM" id="SSF46785">
    <property type="entry name" value="Winged helix' DNA-binding domain"/>
    <property type="match status" value="1"/>
</dbReference>